<dbReference type="EMBL" id="BGZK01000633">
    <property type="protein sequence ID" value="GBP53778.1"/>
    <property type="molecule type" value="Genomic_DNA"/>
</dbReference>
<dbReference type="InterPro" id="IPR011042">
    <property type="entry name" value="6-blade_b-propeller_TolB-like"/>
</dbReference>
<dbReference type="Proteomes" id="UP000299102">
    <property type="component" value="Unassembled WGS sequence"/>
</dbReference>
<dbReference type="SUPFAM" id="SSF63825">
    <property type="entry name" value="YWTD domain"/>
    <property type="match status" value="1"/>
</dbReference>
<keyword evidence="1" id="KW-0245">EGF-like domain</keyword>
<keyword evidence="4" id="KW-1185">Reference proteome</keyword>
<comment type="caution">
    <text evidence="3">The sequence shown here is derived from an EMBL/GenBank/DDBJ whole genome shotgun (WGS) entry which is preliminary data.</text>
</comment>
<dbReference type="STRING" id="151549.A0A4C1WQX2"/>
<dbReference type="SMART" id="SM00135">
    <property type="entry name" value="LY"/>
    <property type="match status" value="1"/>
</dbReference>
<evidence type="ECO:0000256" key="2">
    <source>
        <dbReference type="ARBA" id="ARBA00022737"/>
    </source>
</evidence>
<dbReference type="InterPro" id="IPR000033">
    <property type="entry name" value="LDLR_classB_rpt"/>
</dbReference>
<sequence length="378" mass="42561">MDQTCMQYSLDNPSKGWPRDIEIGSPLEEVSFNDLGWRGAALANSRPISKIRNGPLAVHARAHGIHVYHPVLMQQQKHGCMNHHCSHFCLLRGSDGYSCACPQHMMLHADERTCIEDGRPEYLLVGGGSSVLRLRYDTLGRPETETVRLDVGRIDALAYDPTGKWLYVFDGVRRSLEFGAARALDDGLRLINRNLKQIVDMDYDYVSSALYWVDAGRRSLEVYSTRTSSRAVLLRFLDGEVPLSVCVMPDLGELMVAVQQHELGGGVHVDKLGADGRGRRRLLRAAYRGVHHTCAGPHVRLRYSELHGGVYISDEGSGIIDFVRPDGEWHNWQPFQFLSRLQRAFIKEVHMSFFIYYVARCTVSPDRSAVPIPIPECS</sequence>
<evidence type="ECO:0000313" key="4">
    <source>
        <dbReference type="Proteomes" id="UP000299102"/>
    </source>
</evidence>
<evidence type="ECO:0000313" key="3">
    <source>
        <dbReference type="EMBL" id="GBP53778.1"/>
    </source>
</evidence>
<dbReference type="SUPFAM" id="SSF57196">
    <property type="entry name" value="EGF/Laminin"/>
    <property type="match status" value="1"/>
</dbReference>
<dbReference type="InterPro" id="IPR050778">
    <property type="entry name" value="Cueball_EGF_LRP_Nidogen"/>
</dbReference>
<dbReference type="Pfam" id="PF14670">
    <property type="entry name" value="FXa_inhibition"/>
    <property type="match status" value="1"/>
</dbReference>
<name>A0A4C1WQX2_EUMVA</name>
<dbReference type="OrthoDB" id="8831087at2759"/>
<dbReference type="Gene3D" id="2.120.10.30">
    <property type="entry name" value="TolB, C-terminal domain"/>
    <property type="match status" value="2"/>
</dbReference>
<protein>
    <submittedName>
        <fullName evidence="3">Vitellogenin receptor</fullName>
    </submittedName>
</protein>
<dbReference type="PANTHER" id="PTHR46513">
    <property type="entry name" value="VITELLOGENIN RECEPTOR-LIKE PROTEIN-RELATED-RELATED"/>
    <property type="match status" value="1"/>
</dbReference>
<dbReference type="AlphaFoldDB" id="A0A4C1WQX2"/>
<proteinExistence type="predicted"/>
<reference evidence="3 4" key="1">
    <citation type="journal article" date="2019" name="Commun. Biol.">
        <title>The bagworm genome reveals a unique fibroin gene that provides high tensile strength.</title>
        <authorList>
            <person name="Kono N."/>
            <person name="Nakamura H."/>
            <person name="Ohtoshi R."/>
            <person name="Tomita M."/>
            <person name="Numata K."/>
            <person name="Arakawa K."/>
        </authorList>
    </citation>
    <scope>NUCLEOTIDE SEQUENCE [LARGE SCALE GENOMIC DNA]</scope>
</reference>
<keyword evidence="3" id="KW-0675">Receptor</keyword>
<organism evidence="3 4">
    <name type="scientific">Eumeta variegata</name>
    <name type="common">Bagworm moth</name>
    <name type="synonym">Eumeta japonica</name>
    <dbReference type="NCBI Taxonomy" id="151549"/>
    <lineage>
        <taxon>Eukaryota</taxon>
        <taxon>Metazoa</taxon>
        <taxon>Ecdysozoa</taxon>
        <taxon>Arthropoda</taxon>
        <taxon>Hexapoda</taxon>
        <taxon>Insecta</taxon>
        <taxon>Pterygota</taxon>
        <taxon>Neoptera</taxon>
        <taxon>Endopterygota</taxon>
        <taxon>Lepidoptera</taxon>
        <taxon>Glossata</taxon>
        <taxon>Ditrysia</taxon>
        <taxon>Tineoidea</taxon>
        <taxon>Psychidae</taxon>
        <taxon>Oiketicinae</taxon>
        <taxon>Eumeta</taxon>
    </lineage>
</organism>
<keyword evidence="2" id="KW-0677">Repeat</keyword>
<evidence type="ECO:0000256" key="1">
    <source>
        <dbReference type="ARBA" id="ARBA00022536"/>
    </source>
</evidence>
<gene>
    <name evidence="3" type="primary">yl</name>
    <name evidence="3" type="ORF">EVAR_84262_1</name>
</gene>
<accession>A0A4C1WQX2</accession>